<dbReference type="GO" id="GO:0043066">
    <property type="term" value="P:negative regulation of apoptotic process"/>
    <property type="evidence" value="ECO:0007669"/>
    <property type="project" value="TreeGrafter"/>
</dbReference>
<keyword evidence="5 10" id="KW-0547">Nucleotide-binding</keyword>
<feature type="compositionally biased region" description="Basic residues" evidence="11">
    <location>
        <begin position="197"/>
        <end position="206"/>
    </location>
</feature>
<keyword evidence="7 10" id="KW-0067">ATP-binding</keyword>
<feature type="region of interest" description="Disordered" evidence="11">
    <location>
        <begin position="46"/>
        <end position="90"/>
    </location>
</feature>
<dbReference type="GO" id="GO:0005737">
    <property type="term" value="C:cytoplasm"/>
    <property type="evidence" value="ECO:0007669"/>
    <property type="project" value="TreeGrafter"/>
</dbReference>
<dbReference type="EMBL" id="QBIY01013456">
    <property type="protein sequence ID" value="RXN04249.1"/>
    <property type="molecule type" value="Genomic_DNA"/>
</dbReference>
<feature type="domain" description="Protein kinase" evidence="12">
    <location>
        <begin position="285"/>
        <end position="562"/>
    </location>
</feature>
<dbReference type="SUPFAM" id="SSF56112">
    <property type="entry name" value="Protein kinase-like (PK-like)"/>
    <property type="match status" value="1"/>
</dbReference>
<dbReference type="AlphaFoldDB" id="A0A498L7J4"/>
<dbReference type="PROSITE" id="PS50011">
    <property type="entry name" value="PROTEIN_KINASE_DOM"/>
    <property type="match status" value="1"/>
</dbReference>
<dbReference type="GO" id="GO:0007346">
    <property type="term" value="P:regulation of mitotic cell cycle"/>
    <property type="evidence" value="ECO:0007669"/>
    <property type="project" value="TreeGrafter"/>
</dbReference>
<comment type="caution">
    <text evidence="13">The sequence shown here is derived from an EMBL/GenBank/DDBJ whole genome shotgun (WGS) entry which is preliminary data.</text>
</comment>
<dbReference type="InterPro" id="IPR011009">
    <property type="entry name" value="Kinase-like_dom_sf"/>
</dbReference>
<accession>A0A498L7J4</accession>
<evidence type="ECO:0000313" key="13">
    <source>
        <dbReference type="EMBL" id="RXN04249.1"/>
    </source>
</evidence>
<evidence type="ECO:0000313" key="14">
    <source>
        <dbReference type="Proteomes" id="UP000290572"/>
    </source>
</evidence>
<comment type="catalytic activity">
    <reaction evidence="9">
        <text>L-seryl-[protein] + ATP = O-phospho-L-seryl-[protein] + ADP + H(+)</text>
        <dbReference type="Rhea" id="RHEA:17989"/>
        <dbReference type="Rhea" id="RHEA-COMP:9863"/>
        <dbReference type="Rhea" id="RHEA-COMP:11604"/>
        <dbReference type="ChEBI" id="CHEBI:15378"/>
        <dbReference type="ChEBI" id="CHEBI:29999"/>
        <dbReference type="ChEBI" id="CHEBI:30616"/>
        <dbReference type="ChEBI" id="CHEBI:83421"/>
        <dbReference type="ChEBI" id="CHEBI:456216"/>
        <dbReference type="EC" id="2.7.11.1"/>
    </reaction>
</comment>
<dbReference type="InterPro" id="IPR051138">
    <property type="entry name" value="PIM_Ser/Thr_kinase"/>
</dbReference>
<keyword evidence="14" id="KW-1185">Reference proteome</keyword>
<evidence type="ECO:0000256" key="1">
    <source>
        <dbReference type="ARBA" id="ARBA00005505"/>
    </source>
</evidence>
<dbReference type="EC" id="2.7.11.1" evidence="2"/>
<evidence type="ECO:0000256" key="4">
    <source>
        <dbReference type="ARBA" id="ARBA00022679"/>
    </source>
</evidence>
<dbReference type="STRING" id="84645.A0A498L7J4"/>
<dbReference type="PANTHER" id="PTHR22984">
    <property type="entry name" value="SERINE/THREONINE-PROTEIN KINASE PIM"/>
    <property type="match status" value="1"/>
</dbReference>
<dbReference type="PROSITE" id="PS00107">
    <property type="entry name" value="PROTEIN_KINASE_ATP"/>
    <property type="match status" value="1"/>
</dbReference>
<feature type="binding site" evidence="10">
    <location>
        <position position="315"/>
    </location>
    <ligand>
        <name>ATP</name>
        <dbReference type="ChEBI" id="CHEBI:30616"/>
    </ligand>
</feature>
<protein>
    <recommendedName>
        <fullName evidence="2">non-specific serine/threonine protein kinase</fullName>
        <ecNumber evidence="2">2.7.11.1</ecNumber>
    </recommendedName>
</protein>
<feature type="compositionally biased region" description="Low complexity" evidence="11">
    <location>
        <begin position="46"/>
        <end position="61"/>
    </location>
</feature>
<evidence type="ECO:0000259" key="12">
    <source>
        <dbReference type="PROSITE" id="PS50011"/>
    </source>
</evidence>
<dbReference type="InterPro" id="IPR000719">
    <property type="entry name" value="Prot_kinase_dom"/>
</dbReference>
<dbReference type="Gene3D" id="3.30.200.20">
    <property type="entry name" value="Phosphorylase Kinase, domain 1"/>
    <property type="match status" value="1"/>
</dbReference>
<dbReference type="GO" id="GO:0005524">
    <property type="term" value="F:ATP binding"/>
    <property type="evidence" value="ECO:0007669"/>
    <property type="project" value="UniProtKB-UniRule"/>
</dbReference>
<keyword evidence="3" id="KW-0723">Serine/threonine-protein kinase</keyword>
<keyword evidence="4" id="KW-0808">Transferase</keyword>
<dbReference type="Gene3D" id="1.10.510.10">
    <property type="entry name" value="Transferase(Phosphotransferase) domain 1"/>
    <property type="match status" value="1"/>
</dbReference>
<evidence type="ECO:0000256" key="7">
    <source>
        <dbReference type="ARBA" id="ARBA00022840"/>
    </source>
</evidence>
<evidence type="ECO:0000256" key="11">
    <source>
        <dbReference type="SAM" id="MobiDB-lite"/>
    </source>
</evidence>
<dbReference type="Pfam" id="PF00069">
    <property type="entry name" value="Pkinase"/>
    <property type="match status" value="1"/>
</dbReference>
<feature type="compositionally biased region" description="Basic and acidic residues" evidence="11">
    <location>
        <begin position="73"/>
        <end position="85"/>
    </location>
</feature>
<evidence type="ECO:0000256" key="2">
    <source>
        <dbReference type="ARBA" id="ARBA00012513"/>
    </source>
</evidence>
<gene>
    <name evidence="13" type="ORF">ROHU_035731</name>
</gene>
<comment type="similarity">
    <text evidence="1">Belongs to the protein kinase superfamily. CAMK Ser/Thr protein kinase family. PIM subfamily.</text>
</comment>
<dbReference type="Proteomes" id="UP000290572">
    <property type="component" value="Unassembled WGS sequence"/>
</dbReference>
<comment type="catalytic activity">
    <reaction evidence="8">
        <text>L-threonyl-[protein] + ATP = O-phospho-L-threonyl-[protein] + ADP + H(+)</text>
        <dbReference type="Rhea" id="RHEA:46608"/>
        <dbReference type="Rhea" id="RHEA-COMP:11060"/>
        <dbReference type="Rhea" id="RHEA-COMP:11605"/>
        <dbReference type="ChEBI" id="CHEBI:15378"/>
        <dbReference type="ChEBI" id="CHEBI:30013"/>
        <dbReference type="ChEBI" id="CHEBI:30616"/>
        <dbReference type="ChEBI" id="CHEBI:61977"/>
        <dbReference type="ChEBI" id="CHEBI:456216"/>
        <dbReference type="EC" id="2.7.11.1"/>
    </reaction>
</comment>
<dbReference type="InterPro" id="IPR017441">
    <property type="entry name" value="Protein_kinase_ATP_BS"/>
</dbReference>
<dbReference type="GO" id="GO:0004674">
    <property type="term" value="F:protein serine/threonine kinase activity"/>
    <property type="evidence" value="ECO:0007669"/>
    <property type="project" value="UniProtKB-KW"/>
</dbReference>
<proteinExistence type="inferred from homology"/>
<dbReference type="PANTHER" id="PTHR22984:SF11">
    <property type="entry name" value="AURORA KINASE-RELATED"/>
    <property type="match status" value="1"/>
</dbReference>
<reference evidence="13 14" key="1">
    <citation type="submission" date="2018-03" db="EMBL/GenBank/DDBJ databases">
        <title>Draft genome sequence of Rohu Carp (Labeo rohita).</title>
        <authorList>
            <person name="Das P."/>
            <person name="Kushwaha B."/>
            <person name="Joshi C.G."/>
            <person name="Kumar D."/>
            <person name="Nagpure N.S."/>
            <person name="Sahoo L."/>
            <person name="Das S.P."/>
            <person name="Bit A."/>
            <person name="Patnaik S."/>
            <person name="Meher P.K."/>
            <person name="Jayasankar P."/>
            <person name="Koringa P.G."/>
            <person name="Patel N.V."/>
            <person name="Hinsu A.T."/>
            <person name="Kumar R."/>
            <person name="Pandey M."/>
            <person name="Agarwal S."/>
            <person name="Srivastava S."/>
            <person name="Singh M."/>
            <person name="Iquebal M.A."/>
            <person name="Jaiswal S."/>
            <person name="Angadi U.B."/>
            <person name="Kumar N."/>
            <person name="Raza M."/>
            <person name="Shah T.M."/>
            <person name="Rai A."/>
            <person name="Jena J.K."/>
        </authorList>
    </citation>
    <scope>NUCLEOTIDE SEQUENCE [LARGE SCALE GENOMIC DNA]</scope>
    <source>
        <strain evidence="13">DASCIFA01</strain>
        <tissue evidence="13">Testis</tissue>
    </source>
</reference>
<evidence type="ECO:0000256" key="6">
    <source>
        <dbReference type="ARBA" id="ARBA00022777"/>
    </source>
</evidence>
<evidence type="ECO:0000256" key="5">
    <source>
        <dbReference type="ARBA" id="ARBA00022741"/>
    </source>
</evidence>
<sequence length="567" mass="63359">MSKTSVFVTECSEVRREGVDSLEVISLPSDKMSNSVSLEKVTTVKKPVETTTGDSGSVSSDNQGAMEAYPTDSVEKSPTETPAKEKKGKGVRAVFRRVWKAVKRPFLCCDPNRVVPLTPQPDQEDSELIPAPSPFRITPTSDTGPVEPEPVCLPGQICEDVGPSRIEETPEMPAADLADPEPSPMEDPSASDLGDKKPKKGRKRKAVRSFFRRFRKAVKHLFPCRESKHVTPQVELDIPEPIPVQVPSKTKSEVAVPATPELSLHVSESSDSEISLDSGVRVSFFLVGKLLGSGSFGKVYEGTHIFNERIMVAIKNIKKRETDCYLDITGHSKPMLAEVAMLLKLGQAPLCPNIIQLHQWIENKSSFLLIMEYPQPCSTLNKYIMRSDNINEGKALWLIHQLVQAVKHCVDRGVFHGDIHTGNILVTDYGLELKLIDFGCARPICSEGLLSIEYRGAKLYTPPEVIMHTKFDAEPAYVWAIGIVLFEILHGYLPFRDQDEILRGYLKAKQSLSSEKIYEKEKEERSLNHTKRLTQILCVCQARKGKKRKAVYAIMILNHCLSKFHLR</sequence>
<organism evidence="13 14">
    <name type="scientific">Labeo rohita</name>
    <name type="common">Indian major carp</name>
    <name type="synonym">Cyprinus rohita</name>
    <dbReference type="NCBI Taxonomy" id="84645"/>
    <lineage>
        <taxon>Eukaryota</taxon>
        <taxon>Metazoa</taxon>
        <taxon>Chordata</taxon>
        <taxon>Craniata</taxon>
        <taxon>Vertebrata</taxon>
        <taxon>Euteleostomi</taxon>
        <taxon>Actinopterygii</taxon>
        <taxon>Neopterygii</taxon>
        <taxon>Teleostei</taxon>
        <taxon>Ostariophysi</taxon>
        <taxon>Cypriniformes</taxon>
        <taxon>Cyprinidae</taxon>
        <taxon>Labeoninae</taxon>
        <taxon>Labeonini</taxon>
        <taxon>Labeo</taxon>
    </lineage>
</organism>
<name>A0A498L7J4_LABRO</name>
<evidence type="ECO:0000256" key="8">
    <source>
        <dbReference type="ARBA" id="ARBA00047899"/>
    </source>
</evidence>
<evidence type="ECO:0000256" key="3">
    <source>
        <dbReference type="ARBA" id="ARBA00022527"/>
    </source>
</evidence>
<evidence type="ECO:0000256" key="9">
    <source>
        <dbReference type="ARBA" id="ARBA00048679"/>
    </source>
</evidence>
<evidence type="ECO:0000256" key="10">
    <source>
        <dbReference type="PROSITE-ProRule" id="PRU10141"/>
    </source>
</evidence>
<keyword evidence="6 13" id="KW-0418">Kinase</keyword>
<feature type="region of interest" description="Disordered" evidence="11">
    <location>
        <begin position="117"/>
        <end position="206"/>
    </location>
</feature>